<dbReference type="Proteomes" id="UP001165740">
    <property type="component" value="Chromosome 17"/>
</dbReference>
<reference evidence="2" key="1">
    <citation type="submission" date="2025-08" db="UniProtKB">
        <authorList>
            <consortium name="RefSeq"/>
        </authorList>
    </citation>
    <scope>IDENTIFICATION</scope>
</reference>
<evidence type="ECO:0000313" key="1">
    <source>
        <dbReference type="Proteomes" id="UP001165740"/>
    </source>
</evidence>
<accession>A0A9W2ZBK9</accession>
<dbReference type="RefSeq" id="XP_055872352.1">
    <property type="nucleotide sequence ID" value="XM_056016377.1"/>
</dbReference>
<dbReference type="GeneID" id="129923769"/>
<dbReference type="Gene3D" id="3.40.630.30">
    <property type="match status" value="1"/>
</dbReference>
<protein>
    <submittedName>
        <fullName evidence="2">Uncharacterized protein LOC129923769 isoform X1</fullName>
    </submittedName>
</protein>
<proteinExistence type="predicted"/>
<dbReference type="SUPFAM" id="SSF55729">
    <property type="entry name" value="Acyl-CoA N-acyltransferases (Nat)"/>
    <property type="match status" value="1"/>
</dbReference>
<dbReference type="OrthoDB" id="6166834at2759"/>
<dbReference type="InterPro" id="IPR016181">
    <property type="entry name" value="Acyl_CoA_acyltransferase"/>
</dbReference>
<sequence length="218" mass="24841">MKSLRRLPRLVFVCGNFDSPIYIRFLPAMLRHSTSAQTHKKLKLKNGPKVIIRDLVDSELTDVYSLIQLPEVFDKGFGLETYPDEANFKKKMTLADKYVLEEDVNQNIIAYIILHKSRFNRGVRNADALIIVRPECMSPDVLETCLSLATSLARAARFRGLYVDTFASNTEVMKAVRGIPGFSEVAQLPSWTLDHSDVTSIIFYKELDIRTQCFQCCI</sequence>
<organism evidence="1 2">
    <name type="scientific">Biomphalaria glabrata</name>
    <name type="common">Bloodfluke planorb</name>
    <name type="synonym">Freshwater snail</name>
    <dbReference type="NCBI Taxonomy" id="6526"/>
    <lineage>
        <taxon>Eukaryota</taxon>
        <taxon>Metazoa</taxon>
        <taxon>Spiralia</taxon>
        <taxon>Lophotrochozoa</taxon>
        <taxon>Mollusca</taxon>
        <taxon>Gastropoda</taxon>
        <taxon>Heterobranchia</taxon>
        <taxon>Euthyneura</taxon>
        <taxon>Panpulmonata</taxon>
        <taxon>Hygrophila</taxon>
        <taxon>Lymnaeoidea</taxon>
        <taxon>Planorbidae</taxon>
        <taxon>Biomphalaria</taxon>
    </lineage>
</organism>
<evidence type="ECO:0000313" key="2">
    <source>
        <dbReference type="RefSeq" id="XP_055872352.1"/>
    </source>
</evidence>
<keyword evidence="1" id="KW-1185">Reference proteome</keyword>
<gene>
    <name evidence="2" type="primary">LOC129923769</name>
</gene>
<name>A0A9W2ZBK9_BIOGL</name>
<dbReference type="AlphaFoldDB" id="A0A9W2ZBK9"/>